<dbReference type="EMBL" id="JBICRM010000040">
    <property type="protein sequence ID" value="MFG1709869.1"/>
    <property type="molecule type" value="Genomic_DNA"/>
</dbReference>
<proteinExistence type="predicted"/>
<keyword evidence="2" id="KW-1185">Reference proteome</keyword>
<evidence type="ECO:0000313" key="2">
    <source>
        <dbReference type="Proteomes" id="UP001603978"/>
    </source>
</evidence>
<gene>
    <name evidence="1" type="ORF">ACFLIM_42565</name>
</gene>
<dbReference type="RefSeq" id="WP_393175126.1">
    <property type="nucleotide sequence ID" value="NZ_JBICRM010000040.1"/>
</dbReference>
<sequence>MEGTHEGLAAARARGVRLGRPPVMRADLVDHAGRVHPWDVGQRDLLARR</sequence>
<protein>
    <submittedName>
        <fullName evidence="1">Uncharacterized protein</fullName>
    </submittedName>
</protein>
<accession>A0ABW7AUZ0</accession>
<organism evidence="1 2">
    <name type="scientific">Nonomuraea marmarensis</name>
    <dbReference type="NCBI Taxonomy" id="3351344"/>
    <lineage>
        <taxon>Bacteria</taxon>
        <taxon>Bacillati</taxon>
        <taxon>Actinomycetota</taxon>
        <taxon>Actinomycetes</taxon>
        <taxon>Streptosporangiales</taxon>
        <taxon>Streptosporangiaceae</taxon>
        <taxon>Nonomuraea</taxon>
    </lineage>
</organism>
<dbReference type="Proteomes" id="UP001603978">
    <property type="component" value="Unassembled WGS sequence"/>
</dbReference>
<evidence type="ECO:0000313" key="1">
    <source>
        <dbReference type="EMBL" id="MFG1709869.1"/>
    </source>
</evidence>
<comment type="caution">
    <text evidence="1">The sequence shown here is derived from an EMBL/GenBank/DDBJ whole genome shotgun (WGS) entry which is preliminary data.</text>
</comment>
<name>A0ABW7AUZ0_9ACTN</name>
<reference evidence="1 2" key="1">
    <citation type="submission" date="2024-10" db="EMBL/GenBank/DDBJ databases">
        <authorList>
            <person name="Topkara A.R."/>
            <person name="Saygin H."/>
        </authorList>
    </citation>
    <scope>NUCLEOTIDE SEQUENCE [LARGE SCALE GENOMIC DNA]</scope>
    <source>
        <strain evidence="1 2">M3C6</strain>
    </source>
</reference>